<dbReference type="AlphaFoldDB" id="A0A0D8HLU3"/>
<evidence type="ECO:0000256" key="2">
    <source>
        <dbReference type="ARBA" id="ARBA00022741"/>
    </source>
</evidence>
<dbReference type="InterPro" id="IPR027417">
    <property type="entry name" value="P-loop_NTPase"/>
</dbReference>
<keyword evidence="3" id="KW-0067">ATP-binding</keyword>
<evidence type="ECO:0000256" key="3">
    <source>
        <dbReference type="ARBA" id="ARBA00022840"/>
    </source>
</evidence>
<feature type="domain" description="Bacterial type II secretion system protein E" evidence="5">
    <location>
        <begin position="404"/>
        <end position="418"/>
    </location>
</feature>
<evidence type="ECO:0000256" key="1">
    <source>
        <dbReference type="ARBA" id="ARBA00006611"/>
    </source>
</evidence>
<dbReference type="STRING" id="1280514.AXFE_03410"/>
<dbReference type="SUPFAM" id="SSF160246">
    <property type="entry name" value="EspE N-terminal domain-like"/>
    <property type="match status" value="1"/>
</dbReference>
<dbReference type="GO" id="GO:0005886">
    <property type="term" value="C:plasma membrane"/>
    <property type="evidence" value="ECO:0007669"/>
    <property type="project" value="TreeGrafter"/>
</dbReference>
<protein>
    <submittedName>
        <fullName evidence="6">Type II secretion system protein E</fullName>
    </submittedName>
</protein>
<evidence type="ECO:0000256" key="4">
    <source>
        <dbReference type="SAM" id="MobiDB-lite"/>
    </source>
</evidence>
<dbReference type="InterPro" id="IPR007831">
    <property type="entry name" value="T2SS_GspE_N"/>
</dbReference>
<dbReference type="InterPro" id="IPR037257">
    <property type="entry name" value="T2SS_E_N_sf"/>
</dbReference>
<dbReference type="GO" id="GO:0016887">
    <property type="term" value="F:ATP hydrolysis activity"/>
    <property type="evidence" value="ECO:0007669"/>
    <property type="project" value="TreeGrafter"/>
</dbReference>
<comment type="caution">
    <text evidence="6">The sequence shown here is derived from an EMBL/GenBank/DDBJ whole genome shotgun (WGS) entry which is preliminary data.</text>
</comment>
<dbReference type="RefSeq" id="WP_200891153.1">
    <property type="nucleotide sequence ID" value="NZ_JXYS01000007.1"/>
</dbReference>
<dbReference type="PANTHER" id="PTHR30258">
    <property type="entry name" value="TYPE II SECRETION SYSTEM PROTEIN GSPE-RELATED"/>
    <property type="match status" value="1"/>
</dbReference>
<dbReference type="Pfam" id="PF00437">
    <property type="entry name" value="T2SSE"/>
    <property type="match status" value="1"/>
</dbReference>
<evidence type="ECO:0000313" key="6">
    <source>
        <dbReference type="EMBL" id="KJF18732.1"/>
    </source>
</evidence>
<dbReference type="CDD" id="cd01129">
    <property type="entry name" value="PulE-GspE-like"/>
    <property type="match status" value="1"/>
</dbReference>
<keyword evidence="7" id="KW-1185">Reference proteome</keyword>
<comment type="similarity">
    <text evidence="1">Belongs to the GSP E family.</text>
</comment>
<dbReference type="FunFam" id="3.30.450.90:FF:000001">
    <property type="entry name" value="Type II secretion system ATPase GspE"/>
    <property type="match status" value="1"/>
</dbReference>
<evidence type="ECO:0000259" key="5">
    <source>
        <dbReference type="PROSITE" id="PS00662"/>
    </source>
</evidence>
<dbReference type="Pfam" id="PF05157">
    <property type="entry name" value="MshEN"/>
    <property type="match status" value="1"/>
</dbReference>
<keyword evidence="2" id="KW-0547">Nucleotide-binding</keyword>
<dbReference type="SUPFAM" id="SSF52540">
    <property type="entry name" value="P-loop containing nucleoside triphosphate hydrolases"/>
    <property type="match status" value="1"/>
</dbReference>
<dbReference type="Gene3D" id="3.30.450.90">
    <property type="match status" value="1"/>
</dbReference>
<accession>A0A0D8HLU3</accession>
<dbReference type="GO" id="GO:0005524">
    <property type="term" value="F:ATP binding"/>
    <property type="evidence" value="ECO:0007669"/>
    <property type="project" value="UniProtKB-KW"/>
</dbReference>
<name>A0A0D8HLU3_9ACTN</name>
<gene>
    <name evidence="6" type="primary">xpsE</name>
    <name evidence="6" type="ORF">AXFE_03410</name>
</gene>
<dbReference type="PROSITE" id="PS00662">
    <property type="entry name" value="T2SP_E"/>
    <property type="match status" value="1"/>
</dbReference>
<evidence type="ECO:0000313" key="7">
    <source>
        <dbReference type="Proteomes" id="UP000032360"/>
    </source>
</evidence>
<reference evidence="6 7" key="1">
    <citation type="submission" date="2015-01" db="EMBL/GenBank/DDBJ databases">
        <title>Draft genome of the acidophilic iron oxidizer Acidithrix ferrooxidans strain Py-F3.</title>
        <authorList>
            <person name="Poehlein A."/>
            <person name="Eisen S."/>
            <person name="Schloemann M."/>
            <person name="Johnson B.D."/>
            <person name="Daniel R."/>
            <person name="Muehling M."/>
        </authorList>
    </citation>
    <scope>NUCLEOTIDE SEQUENCE [LARGE SCALE GENOMIC DNA]</scope>
    <source>
        <strain evidence="6 7">Py-F3</strain>
    </source>
</reference>
<dbReference type="EMBL" id="JXYS01000007">
    <property type="protein sequence ID" value="KJF18732.1"/>
    <property type="molecule type" value="Genomic_DNA"/>
</dbReference>
<organism evidence="6 7">
    <name type="scientific">Acidithrix ferrooxidans</name>
    <dbReference type="NCBI Taxonomy" id="1280514"/>
    <lineage>
        <taxon>Bacteria</taxon>
        <taxon>Bacillati</taxon>
        <taxon>Actinomycetota</taxon>
        <taxon>Acidimicrobiia</taxon>
        <taxon>Acidimicrobiales</taxon>
        <taxon>Acidimicrobiaceae</taxon>
        <taxon>Acidithrix</taxon>
    </lineage>
</organism>
<feature type="region of interest" description="Disordered" evidence="4">
    <location>
        <begin position="1"/>
        <end position="20"/>
    </location>
</feature>
<dbReference type="InterPro" id="IPR001482">
    <property type="entry name" value="T2SS/T4SS_dom"/>
</dbReference>
<proteinExistence type="inferred from homology"/>
<dbReference type="FunFam" id="3.40.50.300:FF:000398">
    <property type="entry name" value="Type IV pilus assembly ATPase PilB"/>
    <property type="match status" value="1"/>
</dbReference>
<dbReference type="Proteomes" id="UP000032360">
    <property type="component" value="Unassembled WGS sequence"/>
</dbReference>
<dbReference type="Gene3D" id="3.40.50.300">
    <property type="entry name" value="P-loop containing nucleotide triphosphate hydrolases"/>
    <property type="match status" value="1"/>
</dbReference>
<feature type="compositionally biased region" description="Polar residues" evidence="4">
    <location>
        <begin position="11"/>
        <end position="20"/>
    </location>
</feature>
<sequence>MKLMTFPVPPSTQLERNQSARQSGVGGILSPLARFLLQDGVVSEENLHKAADEQRRRNVPLSRVLIENNLVDEAILGKILATRLGLEFVDLNRISVDPAASSLITRNLAVKHEMIPISFRDARVVVAAADPNNVQGIDDFRAYIRRDIVLVVASRTAVLSTIDRMVGIGNESVEANAIAAAEVADSSSHENASALKEVAEEGPIVKLVNATIAQAVNDRASDVHVEPQADGVRLRHRIDGVLHEVSMLPKNLQAGIISRIKIMADLNIAERRVPQDGRISGVIGGRSIDLRVATLPTNYGEKVVLRILENATAMMDLADLGFLSDSLALYQASFKKPYGTILVTGPTGSGKSTTLYATLNVLNSPEKNLITVEDPVEYRIPGINQVQVNYKAGLNFASALKSILRSDPDIVMVGEIRDQETAVIATELALTGHLVLSTLHTNDAASTPARLIEMGVEPYLVSSALDCIVAQRLARRLCDNCKVAYAPTRAELAPLNLDRWGLEVPPNLYKAEGCGVCSNTGYKGRFAIHEVLVVTDDVERLIAGNGNSHDIRDLAMAKGMIPMKVAGLRQVLGGNTTLDEIFRVVS</sequence>
<dbReference type="PANTHER" id="PTHR30258:SF2">
    <property type="entry name" value="COMG OPERON PROTEIN 1"/>
    <property type="match status" value="1"/>
</dbReference>
<dbReference type="Gene3D" id="3.30.300.160">
    <property type="entry name" value="Type II secretion system, protein E, N-terminal domain"/>
    <property type="match status" value="1"/>
</dbReference>
<dbReference type="PATRIC" id="fig|1280514.3.peg.470"/>